<proteinExistence type="predicted"/>
<comment type="caution">
    <text evidence="1">The sequence shown here is derived from an EMBL/GenBank/DDBJ whole genome shotgun (WGS) entry which is preliminary data.</text>
</comment>
<keyword evidence="2" id="KW-1185">Reference proteome</keyword>
<dbReference type="AlphaFoldDB" id="A0AAD3T4W1"/>
<evidence type="ECO:0000313" key="2">
    <source>
        <dbReference type="Proteomes" id="UP001279734"/>
    </source>
</evidence>
<dbReference type="EMBL" id="BSYO01000025">
    <property type="protein sequence ID" value="GMH23050.1"/>
    <property type="molecule type" value="Genomic_DNA"/>
</dbReference>
<reference evidence="1" key="1">
    <citation type="submission" date="2023-05" db="EMBL/GenBank/DDBJ databases">
        <title>Nepenthes gracilis genome sequencing.</title>
        <authorList>
            <person name="Fukushima K."/>
        </authorList>
    </citation>
    <scope>NUCLEOTIDE SEQUENCE</scope>
    <source>
        <strain evidence="1">SING2019-196</strain>
    </source>
</reference>
<organism evidence="1 2">
    <name type="scientific">Nepenthes gracilis</name>
    <name type="common">Slender pitcher plant</name>
    <dbReference type="NCBI Taxonomy" id="150966"/>
    <lineage>
        <taxon>Eukaryota</taxon>
        <taxon>Viridiplantae</taxon>
        <taxon>Streptophyta</taxon>
        <taxon>Embryophyta</taxon>
        <taxon>Tracheophyta</taxon>
        <taxon>Spermatophyta</taxon>
        <taxon>Magnoliopsida</taxon>
        <taxon>eudicotyledons</taxon>
        <taxon>Gunneridae</taxon>
        <taxon>Pentapetalae</taxon>
        <taxon>Caryophyllales</taxon>
        <taxon>Nepenthaceae</taxon>
        <taxon>Nepenthes</taxon>
    </lineage>
</organism>
<dbReference type="Proteomes" id="UP001279734">
    <property type="component" value="Unassembled WGS sequence"/>
</dbReference>
<accession>A0AAD3T4W1</accession>
<name>A0AAD3T4W1_NEPGR</name>
<gene>
    <name evidence="1" type="ORF">Nepgr_024893</name>
</gene>
<protein>
    <submittedName>
        <fullName evidence="1">Uncharacterized protein</fullName>
    </submittedName>
</protein>
<evidence type="ECO:0000313" key="1">
    <source>
        <dbReference type="EMBL" id="GMH23050.1"/>
    </source>
</evidence>
<sequence length="110" mass="12644">MECHHCGKKKHIKRFCYKWKRKNAEKDMGEKRRGEDESSISIVTGGDLLLAYESEDSTTVVYDRGRASLRLGGGFLCIHTCHLQERVVLYLHSECPRSIKDGQHGDVRDH</sequence>